<dbReference type="Proteomes" id="UP000054279">
    <property type="component" value="Unassembled WGS sequence"/>
</dbReference>
<keyword evidence="3" id="KW-1185">Reference proteome</keyword>
<dbReference type="AlphaFoldDB" id="A0A0C9W1Y5"/>
<feature type="compositionally biased region" description="Basic residues" evidence="1">
    <location>
        <begin position="128"/>
        <end position="145"/>
    </location>
</feature>
<gene>
    <name evidence="2" type="ORF">M422DRAFT_251588</name>
</gene>
<evidence type="ECO:0000256" key="1">
    <source>
        <dbReference type="SAM" id="MobiDB-lite"/>
    </source>
</evidence>
<protein>
    <submittedName>
        <fullName evidence="2">Uncharacterized protein</fullName>
    </submittedName>
</protein>
<dbReference type="OrthoDB" id="26740at2759"/>
<evidence type="ECO:0000313" key="3">
    <source>
        <dbReference type="Proteomes" id="UP000054279"/>
    </source>
</evidence>
<accession>A0A0C9W1Y5</accession>
<sequence length="200" mass="21994">MPDLIPTRWLNAIIGVKGTTAVEGWPIGWLMEKLSKVRHTQSILRFVANVTLHALAFYPDLRLSIHANTRSAPCSPSQASAIPLRCSQSQGKAPSITSTTPFTVSSRPSEPVPRRLQPPPPQQPRPSSRARYRSHRRCLACRSRPHPPTPSNASSPSKGKDKDKDKDGAPSTFLATLKFRGAVMVTAVEKQPAFKEAMRK</sequence>
<feature type="compositionally biased region" description="Polar residues" evidence="1">
    <location>
        <begin position="70"/>
        <end position="107"/>
    </location>
</feature>
<dbReference type="EMBL" id="KN837114">
    <property type="protein sequence ID" value="KIJ44961.1"/>
    <property type="molecule type" value="Genomic_DNA"/>
</dbReference>
<feature type="compositionally biased region" description="Basic and acidic residues" evidence="1">
    <location>
        <begin position="158"/>
        <end position="168"/>
    </location>
</feature>
<dbReference type="HOGENOM" id="CLU_1367020_0_0_1"/>
<reference evidence="2 3" key="1">
    <citation type="submission" date="2014-06" db="EMBL/GenBank/DDBJ databases">
        <title>Evolutionary Origins and Diversification of the Mycorrhizal Mutualists.</title>
        <authorList>
            <consortium name="DOE Joint Genome Institute"/>
            <consortium name="Mycorrhizal Genomics Consortium"/>
            <person name="Kohler A."/>
            <person name="Kuo A."/>
            <person name="Nagy L.G."/>
            <person name="Floudas D."/>
            <person name="Copeland A."/>
            <person name="Barry K.W."/>
            <person name="Cichocki N."/>
            <person name="Veneault-Fourrey C."/>
            <person name="LaButti K."/>
            <person name="Lindquist E.A."/>
            <person name="Lipzen A."/>
            <person name="Lundell T."/>
            <person name="Morin E."/>
            <person name="Murat C."/>
            <person name="Riley R."/>
            <person name="Ohm R."/>
            <person name="Sun H."/>
            <person name="Tunlid A."/>
            <person name="Henrissat B."/>
            <person name="Grigoriev I.V."/>
            <person name="Hibbett D.S."/>
            <person name="Martin F."/>
        </authorList>
    </citation>
    <scope>NUCLEOTIDE SEQUENCE [LARGE SCALE GENOMIC DNA]</scope>
    <source>
        <strain evidence="2 3">SS14</strain>
    </source>
</reference>
<evidence type="ECO:0000313" key="2">
    <source>
        <dbReference type="EMBL" id="KIJ44961.1"/>
    </source>
</evidence>
<proteinExistence type="predicted"/>
<name>A0A0C9W1Y5_SPHS4</name>
<feature type="region of interest" description="Disordered" evidence="1">
    <location>
        <begin position="70"/>
        <end position="172"/>
    </location>
</feature>
<organism evidence="2 3">
    <name type="scientific">Sphaerobolus stellatus (strain SS14)</name>
    <dbReference type="NCBI Taxonomy" id="990650"/>
    <lineage>
        <taxon>Eukaryota</taxon>
        <taxon>Fungi</taxon>
        <taxon>Dikarya</taxon>
        <taxon>Basidiomycota</taxon>
        <taxon>Agaricomycotina</taxon>
        <taxon>Agaricomycetes</taxon>
        <taxon>Phallomycetidae</taxon>
        <taxon>Geastrales</taxon>
        <taxon>Sphaerobolaceae</taxon>
        <taxon>Sphaerobolus</taxon>
    </lineage>
</organism>